<protein>
    <submittedName>
        <fullName evidence="6">Putative polypeptide N-acetylgalactosaminyltransferase 10</fullName>
    </submittedName>
</protein>
<dbReference type="InterPro" id="IPR029044">
    <property type="entry name" value="Nucleotide-diphossugar_trans"/>
</dbReference>
<dbReference type="InterPro" id="IPR000772">
    <property type="entry name" value="Ricin_B_lectin"/>
</dbReference>
<dbReference type="PANTHER" id="PTHR11675:SF134">
    <property type="entry name" value="N-ACETYLGALACTOSAMINYLTRANSFERASE 4-RELATED"/>
    <property type="match status" value="1"/>
</dbReference>
<dbReference type="PANTHER" id="PTHR11675">
    <property type="entry name" value="N-ACETYLGALACTOSAMINYLTRANSFERASE"/>
    <property type="match status" value="1"/>
</dbReference>
<dbReference type="InterPro" id="IPR035992">
    <property type="entry name" value="Ricin_B-like_lectins"/>
</dbReference>
<evidence type="ECO:0000256" key="4">
    <source>
        <dbReference type="ARBA" id="ARBA00023180"/>
    </source>
</evidence>
<dbReference type="SUPFAM" id="SSF53448">
    <property type="entry name" value="Nucleotide-diphospho-sugar transferases"/>
    <property type="match status" value="1"/>
</dbReference>
<dbReference type="OMA" id="IFEHINV"/>
<name>A0A087T585_STEMI</name>
<sequence>MAGGLFAIDRSFFWELGGYDEGLDVWGGEQYELSFKIWQCGGQMVDAPCSRIGHIYRKFAPFPNPGIGDFVGRNYKRVAEVWMDEYKEYLYLRRPHYRDLDPGDISQQKALREKLKCKPFKWFMQEIAFDQPKKYPPIEPPNFASGEIRNVASNLCIDTRFRNQNDRFGLEKCIKDHAAQGGEQQFELTWHRDIRPKKRTVCFDVSSSDNHAPVVLWSCHGMQGNQEWKYNYDHLQLFHPISGHCLDCDIERK</sequence>
<dbReference type="PROSITE" id="PS50231">
    <property type="entry name" value="RICIN_B_LECTIN"/>
    <property type="match status" value="1"/>
</dbReference>
<evidence type="ECO:0000256" key="1">
    <source>
        <dbReference type="ARBA" id="ARBA00022679"/>
    </source>
</evidence>
<feature type="non-terminal residue" evidence="6">
    <location>
        <position position="253"/>
    </location>
</feature>
<dbReference type="Pfam" id="PF02709">
    <property type="entry name" value="Glyco_transf_7C"/>
    <property type="match status" value="1"/>
</dbReference>
<keyword evidence="2" id="KW-0430">Lectin</keyword>
<organism evidence="6 7">
    <name type="scientific">Stegodyphus mimosarum</name>
    <name type="common">African social velvet spider</name>
    <dbReference type="NCBI Taxonomy" id="407821"/>
    <lineage>
        <taxon>Eukaryota</taxon>
        <taxon>Metazoa</taxon>
        <taxon>Ecdysozoa</taxon>
        <taxon>Arthropoda</taxon>
        <taxon>Chelicerata</taxon>
        <taxon>Arachnida</taxon>
        <taxon>Araneae</taxon>
        <taxon>Araneomorphae</taxon>
        <taxon>Entelegynae</taxon>
        <taxon>Eresoidea</taxon>
        <taxon>Eresidae</taxon>
        <taxon>Stegodyphus</taxon>
    </lineage>
</organism>
<dbReference type="Pfam" id="PF00652">
    <property type="entry name" value="Ricin_B_lectin"/>
    <property type="match status" value="1"/>
</dbReference>
<dbReference type="GO" id="GO:0006493">
    <property type="term" value="P:protein O-linked glycosylation"/>
    <property type="evidence" value="ECO:0007669"/>
    <property type="project" value="TreeGrafter"/>
</dbReference>
<gene>
    <name evidence="6" type="ORF">X975_24171</name>
</gene>
<dbReference type="SUPFAM" id="SSF50370">
    <property type="entry name" value="Ricin B-like lectins"/>
    <property type="match status" value="1"/>
</dbReference>
<keyword evidence="7" id="KW-1185">Reference proteome</keyword>
<evidence type="ECO:0000256" key="2">
    <source>
        <dbReference type="ARBA" id="ARBA00022734"/>
    </source>
</evidence>
<dbReference type="GO" id="GO:0005794">
    <property type="term" value="C:Golgi apparatus"/>
    <property type="evidence" value="ECO:0007669"/>
    <property type="project" value="TreeGrafter"/>
</dbReference>
<dbReference type="Gene3D" id="3.90.550.10">
    <property type="entry name" value="Spore Coat Polysaccharide Biosynthesis Protein SpsA, Chain A"/>
    <property type="match status" value="1"/>
</dbReference>
<keyword evidence="3" id="KW-1015">Disulfide bond</keyword>
<dbReference type="CDD" id="cd23439">
    <property type="entry name" value="beta-trefoil_Ricin_GALNT10-like"/>
    <property type="match status" value="1"/>
</dbReference>
<dbReference type="GO" id="GO:0030246">
    <property type="term" value="F:carbohydrate binding"/>
    <property type="evidence" value="ECO:0007669"/>
    <property type="project" value="UniProtKB-KW"/>
</dbReference>
<evidence type="ECO:0000259" key="5">
    <source>
        <dbReference type="SMART" id="SM00458"/>
    </source>
</evidence>
<dbReference type="AlphaFoldDB" id="A0A087T585"/>
<dbReference type="Gene3D" id="2.80.10.50">
    <property type="match status" value="1"/>
</dbReference>
<proteinExistence type="predicted"/>
<evidence type="ECO:0000313" key="7">
    <source>
        <dbReference type="Proteomes" id="UP000054359"/>
    </source>
</evidence>
<accession>A0A087T585</accession>
<dbReference type="FunFam" id="3.90.550.10:FF:000195">
    <property type="entry name" value="Polypeptide N-acetylgalactosaminyltransferase like 6"/>
    <property type="match status" value="1"/>
</dbReference>
<dbReference type="InterPro" id="IPR027791">
    <property type="entry name" value="Galactosyl_T_C"/>
</dbReference>
<dbReference type="GO" id="GO:0004653">
    <property type="term" value="F:polypeptide N-acetylgalactosaminyltransferase activity"/>
    <property type="evidence" value="ECO:0007669"/>
    <property type="project" value="TreeGrafter"/>
</dbReference>
<feature type="domain" description="Ricin B lectin" evidence="5">
    <location>
        <begin position="142"/>
        <end position="251"/>
    </location>
</feature>
<keyword evidence="4" id="KW-0325">Glycoprotein</keyword>
<dbReference type="EMBL" id="KK113464">
    <property type="protein sequence ID" value="KFM60274.1"/>
    <property type="molecule type" value="Genomic_DNA"/>
</dbReference>
<dbReference type="Proteomes" id="UP000054359">
    <property type="component" value="Unassembled WGS sequence"/>
</dbReference>
<dbReference type="STRING" id="407821.A0A087T585"/>
<evidence type="ECO:0000256" key="3">
    <source>
        <dbReference type="ARBA" id="ARBA00023157"/>
    </source>
</evidence>
<dbReference type="SMART" id="SM00458">
    <property type="entry name" value="RICIN"/>
    <property type="match status" value="1"/>
</dbReference>
<reference evidence="6 7" key="1">
    <citation type="submission" date="2013-11" db="EMBL/GenBank/DDBJ databases">
        <title>Genome sequencing of Stegodyphus mimosarum.</title>
        <authorList>
            <person name="Bechsgaard J."/>
        </authorList>
    </citation>
    <scope>NUCLEOTIDE SEQUENCE [LARGE SCALE GENOMIC DNA]</scope>
</reference>
<dbReference type="OrthoDB" id="6159198at2759"/>
<evidence type="ECO:0000313" key="6">
    <source>
        <dbReference type="EMBL" id="KFM60274.1"/>
    </source>
</evidence>
<keyword evidence="1 6" id="KW-0808">Transferase</keyword>